<accession>L7C894</accession>
<reference evidence="2 3" key="1">
    <citation type="journal article" date="2013" name="Mar. Genomics">
        <title>Expression of sulfatases in Rhodopirellula baltica and the diversity of sulfatases in the genus Rhodopirellula.</title>
        <authorList>
            <person name="Wegner C.E."/>
            <person name="Richter-Heitmann T."/>
            <person name="Klindworth A."/>
            <person name="Klockow C."/>
            <person name="Richter M."/>
            <person name="Achstetter T."/>
            <person name="Glockner F.O."/>
            <person name="Harder J."/>
        </authorList>
    </citation>
    <scope>NUCLEOTIDE SEQUENCE [LARGE SCALE GENOMIC DNA]</scope>
    <source>
        <strain evidence="2 3">SWK14</strain>
    </source>
</reference>
<gene>
    <name evidence="2" type="ORF">RBSWK_06098</name>
</gene>
<dbReference type="Proteomes" id="UP000010959">
    <property type="component" value="Unassembled WGS sequence"/>
</dbReference>
<proteinExistence type="predicted"/>
<evidence type="ECO:0000313" key="3">
    <source>
        <dbReference type="Proteomes" id="UP000010959"/>
    </source>
</evidence>
<dbReference type="PATRIC" id="fig|993516.3.peg.6534"/>
<sequence length="119" mass="12857">MSRLIHTSDDVTTPSLPFLFSTHDKDVVMKSLWKYCATAALVLPLSLSAGCQSLPWLGNRKDVPAMTAQQYAEQAAANIQYDTRVDFDTNYQPPAADSFTTAPTSVSQRPSSGGGSCCH</sequence>
<evidence type="ECO:0000313" key="2">
    <source>
        <dbReference type="EMBL" id="ELP30010.1"/>
    </source>
</evidence>
<organism evidence="2 3">
    <name type="scientific">Rhodopirellula baltica SWK14</name>
    <dbReference type="NCBI Taxonomy" id="993516"/>
    <lineage>
        <taxon>Bacteria</taxon>
        <taxon>Pseudomonadati</taxon>
        <taxon>Planctomycetota</taxon>
        <taxon>Planctomycetia</taxon>
        <taxon>Pirellulales</taxon>
        <taxon>Pirellulaceae</taxon>
        <taxon>Rhodopirellula</taxon>
    </lineage>
</organism>
<comment type="caution">
    <text evidence="2">The sequence shown here is derived from an EMBL/GenBank/DDBJ whole genome shotgun (WGS) entry which is preliminary data.</text>
</comment>
<feature type="region of interest" description="Disordered" evidence="1">
    <location>
        <begin position="89"/>
        <end position="119"/>
    </location>
</feature>
<evidence type="ECO:0000256" key="1">
    <source>
        <dbReference type="SAM" id="MobiDB-lite"/>
    </source>
</evidence>
<feature type="compositionally biased region" description="Polar residues" evidence="1">
    <location>
        <begin position="98"/>
        <end position="111"/>
    </location>
</feature>
<name>L7C894_RHOBT</name>
<dbReference type="AlphaFoldDB" id="L7C894"/>
<dbReference type="EMBL" id="AMWG01000174">
    <property type="protein sequence ID" value="ELP30010.1"/>
    <property type="molecule type" value="Genomic_DNA"/>
</dbReference>
<protein>
    <submittedName>
        <fullName evidence="2">Uncharacterized protein</fullName>
    </submittedName>
</protein>